<sequence length="339" mass="36817">MSFVVRAVDVGSGNTKYISSIVSGEIRCASFPSIAYPSMREPSSLPGFERRKTVAVPINGLFYEVGPDVELAADTFRATQLHDRYSESPEYLALARGALAMMKVPAIDLLVVGLPVASLATRKAALEKAMAGEHDIGGGKTVVVRKALAIAQPQGALVDFAVQHQKLATIEREQSLIIDPGSRTFDWLVARGMRWVQNKSHSVNRGVSDMLQAIAAEISADIGTPYNDIDAIDWALRTGKNPVIFQKAYDISRAMPMAHSIAQQAVAAMMRWVTASYSFQNIILVGGGAYLFKKAVKEAFPKHRILEVKEPMYANVRGFQVAGMNHAAKLQETGSPALQ</sequence>
<evidence type="ECO:0000259" key="1">
    <source>
        <dbReference type="Pfam" id="PF17989"/>
    </source>
</evidence>
<dbReference type="SUPFAM" id="SSF53067">
    <property type="entry name" value="Actin-like ATPase domain"/>
    <property type="match status" value="2"/>
</dbReference>
<dbReference type="NCBIfam" id="TIGR03739">
    <property type="entry name" value="PRTRC_D"/>
    <property type="match status" value="1"/>
</dbReference>
<protein>
    <submittedName>
        <fullName evidence="3">PRTRC system protein D</fullName>
    </submittedName>
</protein>
<evidence type="ECO:0000313" key="3">
    <source>
        <dbReference type="EMBL" id="MEO3714128.1"/>
    </source>
</evidence>
<dbReference type="Pfam" id="PF17989">
    <property type="entry name" value="ALP_N"/>
    <property type="match status" value="1"/>
</dbReference>
<dbReference type="Proteomes" id="UP001462640">
    <property type="component" value="Unassembled WGS sequence"/>
</dbReference>
<evidence type="ECO:0000313" key="4">
    <source>
        <dbReference type="Proteomes" id="UP001462640"/>
    </source>
</evidence>
<dbReference type="InterPro" id="IPR040607">
    <property type="entry name" value="ALP_N"/>
</dbReference>
<feature type="domain" description="Actin-like protein N-terminal" evidence="1">
    <location>
        <begin position="7"/>
        <end position="155"/>
    </location>
</feature>
<dbReference type="InterPro" id="IPR022389">
    <property type="entry name" value="PRTRC_protein-D"/>
</dbReference>
<feature type="domain" description="Actin homologue MreB-like C-terminal" evidence="2">
    <location>
        <begin position="177"/>
        <end position="298"/>
    </location>
</feature>
<gene>
    <name evidence="3" type="ORF">ABDJ40_15285</name>
</gene>
<dbReference type="Pfam" id="PF21522">
    <property type="entry name" value="MreB-like_C"/>
    <property type="match status" value="1"/>
</dbReference>
<dbReference type="InterPro" id="IPR049067">
    <property type="entry name" value="MreB-like_C"/>
</dbReference>
<name>A0ABV0GGD5_9BURK</name>
<accession>A0ABV0GGD5</accession>
<dbReference type="Gene3D" id="3.30.420.40">
    <property type="match status" value="2"/>
</dbReference>
<dbReference type="InterPro" id="IPR043129">
    <property type="entry name" value="ATPase_NBD"/>
</dbReference>
<dbReference type="EMBL" id="JBDPZC010000007">
    <property type="protein sequence ID" value="MEO3714128.1"/>
    <property type="molecule type" value="Genomic_DNA"/>
</dbReference>
<reference evidence="3 4" key="1">
    <citation type="submission" date="2024-05" db="EMBL/GenBank/DDBJ databases">
        <title>Roseateles sp. 2.12 16S ribosomal RNA gene Genome sequencing and assembly.</title>
        <authorList>
            <person name="Woo H."/>
        </authorList>
    </citation>
    <scope>NUCLEOTIDE SEQUENCE [LARGE SCALE GENOMIC DNA]</scope>
    <source>
        <strain evidence="3 4">2.12</strain>
    </source>
</reference>
<proteinExistence type="predicted"/>
<keyword evidence="4" id="KW-1185">Reference proteome</keyword>
<comment type="caution">
    <text evidence="3">The sequence shown here is derived from an EMBL/GenBank/DDBJ whole genome shotgun (WGS) entry which is preliminary data.</text>
</comment>
<evidence type="ECO:0000259" key="2">
    <source>
        <dbReference type="Pfam" id="PF21522"/>
    </source>
</evidence>
<organism evidence="3 4">
    <name type="scientific">Roseateles flavus</name>
    <dbReference type="NCBI Taxonomy" id="3149041"/>
    <lineage>
        <taxon>Bacteria</taxon>
        <taxon>Pseudomonadati</taxon>
        <taxon>Pseudomonadota</taxon>
        <taxon>Betaproteobacteria</taxon>
        <taxon>Burkholderiales</taxon>
        <taxon>Sphaerotilaceae</taxon>
        <taxon>Roseateles</taxon>
    </lineage>
</organism>